<name>A0A931MY73_9HYPH</name>
<keyword evidence="2" id="KW-1185">Reference proteome</keyword>
<dbReference type="RefSeq" id="WP_197309883.1">
    <property type="nucleotide sequence ID" value="NZ_JADZLT010000040.1"/>
</dbReference>
<dbReference type="Pfam" id="PF13318">
    <property type="entry name" value="AtzG-like"/>
    <property type="match status" value="1"/>
</dbReference>
<evidence type="ECO:0000313" key="2">
    <source>
        <dbReference type="Proteomes" id="UP000631694"/>
    </source>
</evidence>
<sequence>MSETFDAEAYAELMARVMGLDLRPDWKPAVVANLRTTHRMAALVLGHRLDDHVEPAFVFEA</sequence>
<dbReference type="AlphaFoldDB" id="A0A931MY73"/>
<reference evidence="1" key="1">
    <citation type="submission" date="2020-12" db="EMBL/GenBank/DDBJ databases">
        <title>Methylobrevis albus sp. nov., isolated from fresh water lack sediment.</title>
        <authorList>
            <person name="Zou Q."/>
        </authorList>
    </citation>
    <scope>NUCLEOTIDE SEQUENCE</scope>
    <source>
        <strain evidence="1">L22</strain>
    </source>
</reference>
<organism evidence="1 2">
    <name type="scientific">Methylobrevis albus</name>
    <dbReference type="NCBI Taxonomy" id="2793297"/>
    <lineage>
        <taxon>Bacteria</taxon>
        <taxon>Pseudomonadati</taxon>
        <taxon>Pseudomonadota</taxon>
        <taxon>Alphaproteobacteria</taxon>
        <taxon>Hyphomicrobiales</taxon>
        <taxon>Pleomorphomonadaceae</taxon>
        <taxon>Methylobrevis</taxon>
    </lineage>
</organism>
<evidence type="ECO:0000313" key="1">
    <source>
        <dbReference type="EMBL" id="MBH0236784.1"/>
    </source>
</evidence>
<dbReference type="Proteomes" id="UP000631694">
    <property type="component" value="Unassembled WGS sequence"/>
</dbReference>
<dbReference type="EMBL" id="JADZLT010000040">
    <property type="protein sequence ID" value="MBH0236784.1"/>
    <property type="molecule type" value="Genomic_DNA"/>
</dbReference>
<comment type="caution">
    <text evidence="1">The sequence shown here is derived from an EMBL/GenBank/DDBJ whole genome shotgun (WGS) entry which is preliminary data.</text>
</comment>
<accession>A0A931MY73</accession>
<dbReference type="InterPro" id="IPR025148">
    <property type="entry name" value="AtzG-like"/>
</dbReference>
<protein>
    <submittedName>
        <fullName evidence="1">DUF4089 domain-containing protein</fullName>
    </submittedName>
</protein>
<proteinExistence type="predicted"/>
<gene>
    <name evidence="1" type="ORF">I5731_03025</name>
</gene>